<reference evidence="1 2" key="3">
    <citation type="journal article" date="2022" name="Microbiol. Spectr.">
        <title>Folding features and dynamics of 3D genome architecture in plant fungal pathogens.</title>
        <authorList>
            <person name="Xia C."/>
        </authorList>
    </citation>
    <scope>NUCLEOTIDE SEQUENCE [LARGE SCALE GENOMIC DNA]</scope>
    <source>
        <strain evidence="1 2">93-210</strain>
    </source>
</reference>
<dbReference type="Proteomes" id="UP001060170">
    <property type="component" value="Chromosome 11"/>
</dbReference>
<comment type="caution">
    <text evidence="1">The sequence shown here is derived from an EMBL/GenBank/DDBJ whole genome shotgun (WGS) entry which is preliminary data.</text>
</comment>
<evidence type="ECO:0000313" key="1">
    <source>
        <dbReference type="EMBL" id="KAI7943691.1"/>
    </source>
</evidence>
<proteinExistence type="predicted"/>
<reference evidence="2" key="1">
    <citation type="journal article" date="2018" name="BMC Genomics">
        <title>Genomic insights into host adaptation between the wheat stripe rust pathogen (Puccinia striiformis f. sp. tritici) and the barley stripe rust pathogen (Puccinia striiformis f. sp. hordei).</title>
        <authorList>
            <person name="Xia C."/>
            <person name="Wang M."/>
            <person name="Yin C."/>
            <person name="Cornejo O.E."/>
            <person name="Hulbert S.H."/>
            <person name="Chen X."/>
        </authorList>
    </citation>
    <scope>NUCLEOTIDE SEQUENCE [LARGE SCALE GENOMIC DNA]</scope>
    <source>
        <strain evidence="2">93-210</strain>
    </source>
</reference>
<accession>A0ACC0E225</accession>
<keyword evidence="2" id="KW-1185">Reference proteome</keyword>
<organism evidence="1 2">
    <name type="scientific">Puccinia striiformis f. sp. tritici</name>
    <dbReference type="NCBI Taxonomy" id="168172"/>
    <lineage>
        <taxon>Eukaryota</taxon>
        <taxon>Fungi</taxon>
        <taxon>Dikarya</taxon>
        <taxon>Basidiomycota</taxon>
        <taxon>Pucciniomycotina</taxon>
        <taxon>Pucciniomycetes</taxon>
        <taxon>Pucciniales</taxon>
        <taxon>Pucciniaceae</taxon>
        <taxon>Puccinia</taxon>
    </lineage>
</organism>
<dbReference type="EMBL" id="CM045875">
    <property type="protein sequence ID" value="KAI7943691.1"/>
    <property type="molecule type" value="Genomic_DNA"/>
</dbReference>
<sequence length="266" mass="29904">MFGTLIICLPSAHSGGEVLVKHRDESMILGRSDVDQSFACWYSDVTHEVLPVESGHRCVLTYNLAIMPSHNQPTASALDSKKVPLRKALERWLKDLTDSGGAGTPSHLYHSLHYGHAQADTSFEALEARDFAQTHALRGLTHELPFEIFLALLEKQECGTVHRERKPKWNDWDTDSDSMASYHEIDDPETSCIVKSLRALDGTLITNHYDFEIDCCQEDHNPGGPDDGSATHWYRRLALVIVPYKKLGEFLAQCTLEPTENEDKCQ</sequence>
<gene>
    <name evidence="1" type="ORF">MJO28_011219</name>
</gene>
<protein>
    <submittedName>
        <fullName evidence="1">Uncharacterized protein</fullName>
    </submittedName>
</protein>
<reference evidence="2" key="2">
    <citation type="journal article" date="2018" name="Mol. Plant Microbe Interact.">
        <title>Genome sequence resources for the wheat stripe rust pathogen (Puccinia striiformis f. sp. tritici) and the barley stripe rust pathogen (Puccinia striiformis f. sp. hordei).</title>
        <authorList>
            <person name="Xia C."/>
            <person name="Wang M."/>
            <person name="Yin C."/>
            <person name="Cornejo O.E."/>
            <person name="Hulbert S.H."/>
            <person name="Chen X."/>
        </authorList>
    </citation>
    <scope>NUCLEOTIDE SEQUENCE [LARGE SCALE GENOMIC DNA]</scope>
    <source>
        <strain evidence="2">93-210</strain>
    </source>
</reference>
<name>A0ACC0E225_9BASI</name>
<evidence type="ECO:0000313" key="2">
    <source>
        <dbReference type="Proteomes" id="UP001060170"/>
    </source>
</evidence>